<dbReference type="RefSeq" id="WP_248359620.1">
    <property type="nucleotide sequence ID" value="NZ_AP025591.1"/>
</dbReference>
<evidence type="ECO:0000256" key="1">
    <source>
        <dbReference type="ARBA" id="ARBA00022670"/>
    </source>
</evidence>
<keyword evidence="2" id="KW-0378">Hydrolase</keyword>
<evidence type="ECO:0000313" key="5">
    <source>
        <dbReference type="EMBL" id="BDG02204.1"/>
    </source>
</evidence>
<accession>A0ABN6MR86</accession>
<sequence>MAVAPLSPGMLRRPGLSPDAAFETTDDLPDLEGPLGQDRAVAALRFAIAMPGPGWGAYVMGPPGSGRHALVLRMLERAAAEAETPSDCCYLNDFAEPRRPRAVELPPGRALALRADMDRLVAELRVAIPAAFESADHRARLQLLDHELEEARERAVDEVRQRANARGIALLRTPIGFGFAPVKDGEVIEPDAFHELPEEVQERVKRDITQLQADLQRTLRSMPDLERRHREKVKEANREVALHAAGHLLDELQRRYADLPAVLAHLDAVQLDVLENVHEFLAGADGDSDLPAQLRKLLADTPALQRYGVNVMIDHSGHTGAPVVQEDLPTLANLAGRIEHHAHFGALVTDFTLIRPGALHRARGGWLVLDARKVLAQPFAWDELKRALRSRELRIEPPERLLGIGGTSSLEPQPIPLEVQVVLVGDRFLHHLLSVLDPEFPELFKVVADLEDAIPRTAANDLDFARLVATIARRARLRPLAREAVERVLQEASRLAGDATRLTADVASVSDVVVEADHEADAAGRSVVAARDVTAALAARERRAGRLRDELQEEIRRGTLVVETSGARVGQVNGLSVVGIGGRWFGRPSRITARVRLGRGEVVDIEREVALGGPIHSKGVLILAGFLGGRYSADRPLTLAASIVFEQSYSGVEGDSASSAELYALLSAIAGVPVRQGLAVTGSVDQLGRVQAVGAVTEKVEGFFDVCRARGLDGTQGVLLPAANVPHLVLREDVLAALQEGTFRIWPVETIDEGLELLTGLPAGAPDDAGRFPAGTVNGRVAARLEALSEQARRFMIAPVAPVAEGGGRGDG</sequence>
<keyword evidence="1 2" id="KW-0645">Protease</keyword>
<dbReference type="Gene3D" id="3.40.50.300">
    <property type="entry name" value="P-loop containing nucleotide triphosphate hydrolases"/>
    <property type="match status" value="2"/>
</dbReference>
<protein>
    <recommendedName>
        <fullName evidence="2">endopeptidase La</fullName>
        <ecNumber evidence="2">3.4.21.53</ecNumber>
    </recommendedName>
</protein>
<dbReference type="Pfam" id="PF20437">
    <property type="entry name" value="LonC_helical"/>
    <property type="match status" value="1"/>
</dbReference>
<comment type="catalytic activity">
    <reaction evidence="2">
        <text>Hydrolysis of proteins in presence of ATP.</text>
        <dbReference type="EC" id="3.4.21.53"/>
    </reaction>
</comment>
<dbReference type="InterPro" id="IPR008269">
    <property type="entry name" value="Lon_proteolytic"/>
</dbReference>
<dbReference type="Pfam" id="PF20436">
    <property type="entry name" value="LonB_AAA-LID"/>
    <property type="match status" value="1"/>
</dbReference>
<comment type="similarity">
    <text evidence="2">Belongs to the peptidase S16 family.</text>
</comment>
<dbReference type="InterPro" id="IPR020568">
    <property type="entry name" value="Ribosomal_Su5_D2-typ_SF"/>
</dbReference>
<dbReference type="InterPro" id="IPR027417">
    <property type="entry name" value="P-loop_NTPase"/>
</dbReference>
<evidence type="ECO:0000256" key="2">
    <source>
        <dbReference type="PROSITE-ProRule" id="PRU01122"/>
    </source>
</evidence>
<dbReference type="PROSITE" id="PS51786">
    <property type="entry name" value="LON_PROTEOLYTIC"/>
    <property type="match status" value="1"/>
</dbReference>
<dbReference type="InterPro" id="IPR046843">
    <property type="entry name" value="LonB_AAA-LID"/>
</dbReference>
<dbReference type="Pfam" id="PF05362">
    <property type="entry name" value="Lon_C"/>
    <property type="match status" value="1"/>
</dbReference>
<dbReference type="GO" id="GO:0006508">
    <property type="term" value="P:proteolysis"/>
    <property type="evidence" value="ECO:0007669"/>
    <property type="project" value="UniProtKB-KW"/>
</dbReference>
<evidence type="ECO:0000259" key="4">
    <source>
        <dbReference type="PROSITE" id="PS51786"/>
    </source>
</evidence>
<keyword evidence="6" id="KW-1185">Reference proteome</keyword>
<dbReference type="Gene3D" id="1.10.8.60">
    <property type="match status" value="1"/>
</dbReference>
<dbReference type="Pfam" id="PF13654">
    <property type="entry name" value="AAA_32"/>
    <property type="match status" value="1"/>
</dbReference>
<dbReference type="PANTHER" id="PTHR10046">
    <property type="entry name" value="ATP DEPENDENT LON PROTEASE FAMILY MEMBER"/>
    <property type="match status" value="1"/>
</dbReference>
<evidence type="ECO:0000313" key="6">
    <source>
        <dbReference type="Proteomes" id="UP001162891"/>
    </source>
</evidence>
<keyword evidence="2" id="KW-0720">Serine protease</keyword>
<dbReference type="Proteomes" id="UP001162891">
    <property type="component" value="Chromosome"/>
</dbReference>
<dbReference type="InterPro" id="IPR041699">
    <property type="entry name" value="AAA_32"/>
</dbReference>
<dbReference type="InterPro" id="IPR027065">
    <property type="entry name" value="Lon_Prtase"/>
</dbReference>
<keyword evidence="3" id="KW-0175">Coiled coil</keyword>
<reference evidence="6" key="1">
    <citation type="journal article" date="2022" name="Int. J. Syst. Evol. Microbiol.">
        <title>Anaeromyxobacter oryzae sp. nov., Anaeromyxobacter diazotrophicus sp. nov. and Anaeromyxobacter paludicola sp. nov., isolated from paddy soils.</title>
        <authorList>
            <person name="Itoh H."/>
            <person name="Xu Z."/>
            <person name="Mise K."/>
            <person name="Masuda Y."/>
            <person name="Ushijima N."/>
            <person name="Hayakawa C."/>
            <person name="Shiratori Y."/>
            <person name="Senoo K."/>
        </authorList>
    </citation>
    <scope>NUCLEOTIDE SEQUENCE [LARGE SCALE GENOMIC DNA]</scope>
    <source>
        <strain evidence="6">Red232</strain>
    </source>
</reference>
<dbReference type="EMBL" id="AP025591">
    <property type="protein sequence ID" value="BDG02204.1"/>
    <property type="molecule type" value="Genomic_DNA"/>
</dbReference>
<dbReference type="SUPFAM" id="SSF52540">
    <property type="entry name" value="P-loop containing nucleoside triphosphate hydrolases"/>
    <property type="match status" value="1"/>
</dbReference>
<dbReference type="SUPFAM" id="SSF54211">
    <property type="entry name" value="Ribosomal protein S5 domain 2-like"/>
    <property type="match status" value="1"/>
</dbReference>
<name>A0ABN6MR86_9BACT</name>
<feature type="active site" evidence="2">
    <location>
        <position position="656"/>
    </location>
</feature>
<evidence type="ECO:0000256" key="3">
    <source>
        <dbReference type="SAM" id="Coils"/>
    </source>
</evidence>
<feature type="coiled-coil region" evidence="3">
    <location>
        <begin position="134"/>
        <end position="161"/>
    </location>
</feature>
<dbReference type="InterPro" id="IPR014721">
    <property type="entry name" value="Ribsml_uS5_D2-typ_fold_subgr"/>
</dbReference>
<dbReference type="InterPro" id="IPR046844">
    <property type="entry name" value="Lon-like_helical"/>
</dbReference>
<organism evidence="5 6">
    <name type="scientific">Anaeromyxobacter oryzae</name>
    <dbReference type="NCBI Taxonomy" id="2918170"/>
    <lineage>
        <taxon>Bacteria</taxon>
        <taxon>Pseudomonadati</taxon>
        <taxon>Myxococcota</taxon>
        <taxon>Myxococcia</taxon>
        <taxon>Myxococcales</taxon>
        <taxon>Cystobacterineae</taxon>
        <taxon>Anaeromyxobacteraceae</taxon>
        <taxon>Anaeromyxobacter</taxon>
    </lineage>
</organism>
<feature type="active site" evidence="2">
    <location>
        <position position="699"/>
    </location>
</feature>
<dbReference type="Gene3D" id="3.30.230.10">
    <property type="match status" value="1"/>
</dbReference>
<feature type="domain" description="Lon proteolytic" evidence="4">
    <location>
        <begin position="566"/>
        <end position="761"/>
    </location>
</feature>
<gene>
    <name evidence="5" type="ORF">AMOR_12000</name>
</gene>
<dbReference type="EC" id="3.4.21.53" evidence="2"/>
<dbReference type="GO" id="GO:0008233">
    <property type="term" value="F:peptidase activity"/>
    <property type="evidence" value="ECO:0007669"/>
    <property type="project" value="UniProtKB-KW"/>
</dbReference>
<proteinExistence type="inferred from homology"/>
<dbReference type="PRINTS" id="PR00830">
    <property type="entry name" value="ENDOLAPTASE"/>
</dbReference>